<dbReference type="Gene3D" id="3.40.50.1820">
    <property type="entry name" value="alpha/beta hydrolase"/>
    <property type="match status" value="1"/>
</dbReference>
<dbReference type="Gene3D" id="3.30.559.10">
    <property type="entry name" value="Chloramphenicol acetyltransferase-like domain"/>
    <property type="match status" value="2"/>
</dbReference>
<dbReference type="PANTHER" id="PTHR45527:SF14">
    <property type="entry name" value="PLIPASTATIN SYNTHASE SUBUNIT B"/>
    <property type="match status" value="1"/>
</dbReference>
<dbReference type="Gene3D" id="3.40.50.980">
    <property type="match status" value="4"/>
</dbReference>
<keyword evidence="5" id="KW-0436">Ligase</keyword>
<evidence type="ECO:0000313" key="8">
    <source>
        <dbReference type="EMBL" id="MED5052795.1"/>
    </source>
</evidence>
<dbReference type="EMBL" id="JARTLI010000035">
    <property type="protein sequence ID" value="MED5052795.1"/>
    <property type="molecule type" value="Genomic_DNA"/>
</dbReference>
<dbReference type="SMART" id="SM00824">
    <property type="entry name" value="PKS_TE"/>
    <property type="match status" value="1"/>
</dbReference>
<dbReference type="PROSITE" id="PS00455">
    <property type="entry name" value="AMP_BINDING"/>
    <property type="match status" value="2"/>
</dbReference>
<dbReference type="CDD" id="cd17643">
    <property type="entry name" value="A_NRPS_Cytc1-like"/>
    <property type="match status" value="1"/>
</dbReference>
<dbReference type="InterPro" id="IPR000873">
    <property type="entry name" value="AMP-dep_synth/lig_dom"/>
</dbReference>
<feature type="domain" description="Carrier" evidence="7">
    <location>
        <begin position="966"/>
        <end position="1041"/>
    </location>
</feature>
<keyword evidence="6" id="KW-0045">Antibiotic biosynthesis</keyword>
<dbReference type="InterPro" id="IPR023213">
    <property type="entry name" value="CAT-like_dom_sf"/>
</dbReference>
<dbReference type="SUPFAM" id="SSF53474">
    <property type="entry name" value="alpha/beta-Hydrolases"/>
    <property type="match status" value="1"/>
</dbReference>
<dbReference type="PROSITE" id="PS00012">
    <property type="entry name" value="PHOSPHOPANTETHEINE"/>
    <property type="match status" value="1"/>
</dbReference>
<dbReference type="CDD" id="cd19533">
    <property type="entry name" value="starter-C_NRPS"/>
    <property type="match status" value="1"/>
</dbReference>
<dbReference type="InterPro" id="IPR001242">
    <property type="entry name" value="Condensation_dom"/>
</dbReference>
<dbReference type="PROSITE" id="PS50075">
    <property type="entry name" value="CARRIER"/>
    <property type="match status" value="2"/>
</dbReference>
<evidence type="ECO:0000256" key="1">
    <source>
        <dbReference type="ARBA" id="ARBA00001957"/>
    </source>
</evidence>
<dbReference type="InterPro" id="IPR020845">
    <property type="entry name" value="AMP-binding_CS"/>
</dbReference>
<dbReference type="InterPro" id="IPR036736">
    <property type="entry name" value="ACP-like_sf"/>
</dbReference>
<dbReference type="Pfam" id="PF00550">
    <property type="entry name" value="PP-binding"/>
    <property type="match status" value="2"/>
</dbReference>
<comment type="cofactor">
    <cofactor evidence="1">
        <name>pantetheine 4'-phosphate</name>
        <dbReference type="ChEBI" id="CHEBI:47942"/>
    </cofactor>
</comment>
<dbReference type="FunFam" id="3.30.300.30:FF:000010">
    <property type="entry name" value="Enterobactin synthetase component F"/>
    <property type="match status" value="2"/>
</dbReference>
<dbReference type="GO" id="GO:0043041">
    <property type="term" value="P:amino acid activation for nonribosomal peptide biosynthetic process"/>
    <property type="evidence" value="ECO:0007669"/>
    <property type="project" value="UniProtKB-ARBA"/>
</dbReference>
<dbReference type="FunFam" id="1.10.1200.10:FF:000005">
    <property type="entry name" value="Nonribosomal peptide synthetase 1"/>
    <property type="match status" value="2"/>
</dbReference>
<dbReference type="InterPro" id="IPR001031">
    <property type="entry name" value="Thioesterase"/>
</dbReference>
<evidence type="ECO:0000256" key="2">
    <source>
        <dbReference type="ARBA" id="ARBA00006432"/>
    </source>
</evidence>
<dbReference type="InterPro" id="IPR029058">
    <property type="entry name" value="AB_hydrolase_fold"/>
</dbReference>
<feature type="domain" description="Carrier" evidence="7">
    <location>
        <begin position="2042"/>
        <end position="2117"/>
    </location>
</feature>
<evidence type="ECO:0000256" key="5">
    <source>
        <dbReference type="ARBA" id="ARBA00022598"/>
    </source>
</evidence>
<dbReference type="InterPro" id="IPR006162">
    <property type="entry name" value="Ppantetheine_attach_site"/>
</dbReference>
<dbReference type="InterPro" id="IPR009081">
    <property type="entry name" value="PP-bd_ACP"/>
</dbReference>
<dbReference type="CDD" id="cd19538">
    <property type="entry name" value="LCL_NRPS"/>
    <property type="match status" value="1"/>
</dbReference>
<dbReference type="InterPro" id="IPR025110">
    <property type="entry name" value="AMP-bd_C"/>
</dbReference>
<sequence length="2387" mass="268702">MSMNQRLRLPLSGAQAGIWFAQQLDPANPIYNTGEYVEIHGPVDPARFEQALRHVLVQAESLHAQFGEDENGPWQIIDPSPDFPFYFIDVSTAANPESEALCWMKKDLSKPVDLKCDPLFTEALFKLSDQRFFWYQRIHHIAIDGFGFSLIAQKVAETYTALMNDRMIAADEAFASFREVIEEEKVYHASEQYERDRQFWLERFRDQPEAVSLSDRAARASHTFIRKTVHLSVAQTERLKQSTQYWKAGWHELFLAATALYLHRLTSATDVILGLPMMNRLGSVALNVPAMVMNLVPLRLHLHADMKMSQLLSTVRQEIKEIKQHHKYRHEQLRRDLKLLGENQRLFGVQVNIMPFDYGLRFDGYQGITHNLSAGPVDDLAINVYDRTDGNGLRIDFDANPEIYQADDLAIHQSRFLQLLETLTVLQEDVTIGSVELLLEQERRQVIEIWNETARHHSEASFLQLFEKQAQQHPEAMAVICENQMLRYQELNEQANRLAHLLVEKGAGPEQYVALALPRSADMVIAMLAVLKAGAAYLPIDPEYPKERLAFMLDDAEPLCIITNSATQPKLSAISPLSMIVLDHPETEEAIKRYPSTNVENGRSALHPAYVIYTSGSTGKPKGVVVPFQNLNNFLFAMQDKFMLNERDRWLAVTTIAFDIAALEIFLPLMSGARLIVAKKEAIHDPQTLAALISNEEITIMQATPTLWHMLVTYHPDSIAGLRVLVGGEALPSSLASALDQLGCEITNLYGPTETTIWSTMATLQQDDILAPAIGKPIWNTQVYVLDRHLQPVPPGVAGELYIAGEGVARGYLKRPDLTAERFVANPYGPPGSRMYRTGDLVRWRKDGSLDYIGRVDYQVKLRGFRIEIGEIEAILTKYDEVERAVVVAREDQPGDPRLVAYLIPRGSKGALDLAELRLYVSEKLPDYMVPSAFMILEEFPLTPNGKIDRKALPVPDWTVTMKGRKPRTPQEEILCELFAEVLDLSAVGIDDNFFELGGHSLLAARLISRIRDVLGVELAIGKLFESPTVASLVHHLKEAAHGKPPVKAYAHKDEIPLSFAQRRLWFLHHLEGPSPTYNIPVVVHLTGALQIAALRQALYDVVERHETLRTIFPDRSGTSRQIVLEPHQARPELIVQEISENELSRVLNEAVRYSFDLTKEPPIRAQLFVLGANRYVLLLLMHHIAADGWSLTPLTRDLASAYRAHCQQQKVDWPPLPVTYADYALWQQGFLGNENHPDHLVAKQLDYWKQTLADLPEELEWSTDYPRPAESSYEGGVVEFKLDAELHQRLLALARENKTSLFMVLQAGFAALLTRLGAGTDIPIGSPIAGRNDDALEDLVGMFINTLVLRMDTSGNPSFRELLARVKQVNLSAYENQDLPFERLVEVLNPVRSRAKHPLFQVMFVFQNTPEPKLELQGLESRLEVRSVGSAKFDLTLELRENRMGDGSPAGLIGLFEYSRDLFQQETVERFAKRLCQLLKEVVTNPELPIGQIHMLLPEERKLLLNQAEHRQRHLSAETLPALFEKQVQRVPDATAVVFEDQKLSYAELNKKANQLAHFLISKGVGPERVVALALPRSLEMVIGILAVLKAGGAYLPLDPNYPEDRIAYMMEDAQPMYVIANQQMAVKLPRTPNVEHIVVDAEHVVGQIGHYPETNPNDADRIEALSPYHMAYIIYTSGSTGKPKGVMIPHQNVVRLFRSTEHWFQFSENDSWTLFHSYAFDFSVWEIWGPFLYGGRLVVVPHHVSRSPKEFLQLLVEQNVTVLNQTPSAFYQLMQADRENSEWSKQLSLRFVIFGGEALELSRLEDWYERHPENQPKLINMYGITETTVHVSYIELDRTILSLKGNSLIGCSIPDLEVYVLDDQLQPVPPGVIGEMYVAGAGLARGYLGRPDLTAERFIANPFGPSGSRMYRTGDLAKWRVDGTLDYIGRADHQVKIRGYRIELGEIEAVLAKHPQIAQVAVIVREDQPGDKRLVAYIVPAKDAVFESSELRKYVAASLPDYMIPSAFVMIEALPLTPNGKLDRKALPMPDLAIEVNGRGPRTPQEEMLCDLFMEILRLPRVGIDDGFFELGGHSLLAVQLMSRIRETFGVELSIGDLFEAPTVAGLAEKLEMGSSHNALDILLPLRASGTEPPLFCVHPAGGLSWCYAGLMTSIGTEYPIYGLQARGIAKAERLPETLDEMAADYIEQMKAVQPKGPYYLLGWSLGGNVVHAMATQLQQQGDEIALLVMLDAYPSHFLPIAKAPDEQEALIALLALGGYDPDNMDGKPLNLENTIEMLRGDGSALASLEESTIFNLKNTYVNSVRILSEYMPRCYKGDLLFFRSTIIPEWFDPIEPEAWLPYIDGRIIQYDIECRHKDMCQPGPLAEIGRVLADQLRNKVISFQ</sequence>
<comment type="similarity">
    <text evidence="2">Belongs to the ATP-dependent AMP-binding enzyme family.</text>
</comment>
<accession>A0ABD5IYH2</accession>
<dbReference type="Proteomes" id="UP001339962">
    <property type="component" value="Unassembled WGS sequence"/>
</dbReference>
<dbReference type="FunFam" id="3.30.559.10:FF:000012">
    <property type="entry name" value="Non-ribosomal peptide synthetase"/>
    <property type="match status" value="1"/>
</dbReference>
<dbReference type="GO" id="GO:0016874">
    <property type="term" value="F:ligase activity"/>
    <property type="evidence" value="ECO:0007669"/>
    <property type="project" value="UniProtKB-KW"/>
</dbReference>
<reference evidence="8 9" key="1">
    <citation type="submission" date="2023-03" db="EMBL/GenBank/DDBJ databases">
        <title>Bacillus Genome Sequencing.</title>
        <authorList>
            <person name="Dunlap C."/>
        </authorList>
    </citation>
    <scope>NUCLEOTIDE SEQUENCE [LARGE SCALE GENOMIC DNA]</scope>
    <source>
        <strain evidence="8 9">NRS-38</strain>
    </source>
</reference>
<evidence type="ECO:0000259" key="7">
    <source>
        <dbReference type="PROSITE" id="PS50075"/>
    </source>
</evidence>
<dbReference type="FunFam" id="3.30.559.30:FF:000001">
    <property type="entry name" value="Non-ribosomal peptide synthetase"/>
    <property type="match status" value="1"/>
</dbReference>
<proteinExistence type="inferred from homology"/>
<organism evidence="8 9">
    <name type="scientific">Anoxybacteroides rupiense</name>
    <dbReference type="NCBI Taxonomy" id="311460"/>
    <lineage>
        <taxon>Bacteria</taxon>
        <taxon>Bacillati</taxon>
        <taxon>Bacillota</taxon>
        <taxon>Bacilli</taxon>
        <taxon>Bacillales</taxon>
        <taxon>Anoxybacillaceae</taxon>
        <taxon>Anoxybacteroides</taxon>
    </lineage>
</organism>
<dbReference type="Gene3D" id="2.30.38.10">
    <property type="entry name" value="Luciferase, Domain 3"/>
    <property type="match status" value="2"/>
</dbReference>
<dbReference type="PANTHER" id="PTHR45527">
    <property type="entry name" value="NONRIBOSOMAL PEPTIDE SYNTHETASE"/>
    <property type="match status" value="1"/>
</dbReference>
<dbReference type="InterPro" id="IPR020802">
    <property type="entry name" value="TesA-like"/>
</dbReference>
<evidence type="ECO:0000256" key="6">
    <source>
        <dbReference type="ARBA" id="ARBA00023194"/>
    </source>
</evidence>
<dbReference type="Gene3D" id="1.10.1200.10">
    <property type="entry name" value="ACP-like"/>
    <property type="match status" value="1"/>
</dbReference>
<dbReference type="SUPFAM" id="SSF56801">
    <property type="entry name" value="Acetyl-CoA synthetase-like"/>
    <property type="match status" value="2"/>
</dbReference>
<keyword evidence="4" id="KW-0597">Phosphoprotein</keyword>
<gene>
    <name evidence="8" type="ORF">P9850_13365</name>
</gene>
<dbReference type="Pfam" id="PF00668">
    <property type="entry name" value="Condensation"/>
    <property type="match status" value="2"/>
</dbReference>
<dbReference type="FunFam" id="3.40.50.980:FF:000001">
    <property type="entry name" value="Non-ribosomal peptide synthetase"/>
    <property type="match status" value="2"/>
</dbReference>
<dbReference type="FunFam" id="3.40.50.12780:FF:000012">
    <property type="entry name" value="Non-ribosomal peptide synthetase"/>
    <property type="match status" value="2"/>
</dbReference>
<keyword evidence="3" id="KW-0596">Phosphopantetheine</keyword>
<evidence type="ECO:0000256" key="4">
    <source>
        <dbReference type="ARBA" id="ARBA00022553"/>
    </source>
</evidence>
<dbReference type="InterPro" id="IPR010071">
    <property type="entry name" value="AA_adenyl_dom"/>
</dbReference>
<dbReference type="SMART" id="SM00823">
    <property type="entry name" value="PKS_PP"/>
    <property type="match status" value="2"/>
</dbReference>
<name>A0ABD5IYH2_9BACL</name>
<dbReference type="CDD" id="cd12116">
    <property type="entry name" value="A_NRPS_Ta1_like"/>
    <property type="match status" value="1"/>
</dbReference>
<dbReference type="NCBIfam" id="NF003417">
    <property type="entry name" value="PRK04813.1"/>
    <property type="match status" value="2"/>
</dbReference>
<protein>
    <submittedName>
        <fullName evidence="8">Amino acid adenylation domain-containing protein</fullName>
    </submittedName>
</protein>
<dbReference type="FunFam" id="2.30.38.10:FF:000001">
    <property type="entry name" value="Non-ribosomal peptide synthetase PvdI"/>
    <property type="match status" value="2"/>
</dbReference>
<dbReference type="GO" id="GO:0008610">
    <property type="term" value="P:lipid biosynthetic process"/>
    <property type="evidence" value="ECO:0007669"/>
    <property type="project" value="UniProtKB-ARBA"/>
</dbReference>
<comment type="caution">
    <text evidence="8">The sequence shown here is derived from an EMBL/GenBank/DDBJ whole genome shotgun (WGS) entry which is preliminary data.</text>
</comment>
<dbReference type="Pfam" id="PF00975">
    <property type="entry name" value="Thioesterase"/>
    <property type="match status" value="1"/>
</dbReference>
<evidence type="ECO:0000256" key="3">
    <source>
        <dbReference type="ARBA" id="ARBA00022450"/>
    </source>
</evidence>
<evidence type="ECO:0000313" key="9">
    <source>
        <dbReference type="Proteomes" id="UP001339962"/>
    </source>
</evidence>
<dbReference type="SUPFAM" id="SSF52777">
    <property type="entry name" value="CoA-dependent acyltransferases"/>
    <property type="match status" value="4"/>
</dbReference>
<dbReference type="InterPro" id="IPR045851">
    <property type="entry name" value="AMP-bd_C_sf"/>
</dbReference>
<dbReference type="FunFam" id="3.40.50.980:FF:000002">
    <property type="entry name" value="Enterobactin synthetase component F"/>
    <property type="match status" value="1"/>
</dbReference>
<dbReference type="Pfam" id="PF00501">
    <property type="entry name" value="AMP-binding"/>
    <property type="match status" value="2"/>
</dbReference>
<dbReference type="SUPFAM" id="SSF47336">
    <property type="entry name" value="ACP-like"/>
    <property type="match status" value="2"/>
</dbReference>
<dbReference type="NCBIfam" id="TIGR01733">
    <property type="entry name" value="AA-adenyl-dom"/>
    <property type="match status" value="2"/>
</dbReference>
<dbReference type="GO" id="GO:0017000">
    <property type="term" value="P:antibiotic biosynthetic process"/>
    <property type="evidence" value="ECO:0007669"/>
    <property type="project" value="UniProtKB-KW"/>
</dbReference>
<dbReference type="RefSeq" id="WP_183187107.1">
    <property type="nucleotide sequence ID" value="NZ_JACIDF010000011.1"/>
</dbReference>
<dbReference type="InterPro" id="IPR020806">
    <property type="entry name" value="PKS_PP-bd"/>
</dbReference>
<dbReference type="GO" id="GO:0044550">
    <property type="term" value="P:secondary metabolite biosynthetic process"/>
    <property type="evidence" value="ECO:0007669"/>
    <property type="project" value="UniProtKB-ARBA"/>
</dbReference>
<dbReference type="Pfam" id="PF13193">
    <property type="entry name" value="AMP-binding_C"/>
    <property type="match status" value="2"/>
</dbReference>
<dbReference type="Gene3D" id="3.30.300.30">
    <property type="match status" value="2"/>
</dbReference>
<dbReference type="Gene3D" id="3.30.559.30">
    <property type="entry name" value="Nonribosomal peptide synthetase, condensation domain"/>
    <property type="match status" value="2"/>
</dbReference>